<feature type="transmembrane region" description="Helical" evidence="10">
    <location>
        <begin position="157"/>
        <end position="178"/>
    </location>
</feature>
<dbReference type="GO" id="GO:0005886">
    <property type="term" value="C:plasma membrane"/>
    <property type="evidence" value="ECO:0007669"/>
    <property type="project" value="UniProtKB-SubCell"/>
</dbReference>
<gene>
    <name evidence="11" type="ORF">AKJ09_08485</name>
</gene>
<dbReference type="PANTHER" id="PTHR47019:SF1">
    <property type="entry name" value="LIPID II FLIPPASE MURJ"/>
    <property type="match status" value="1"/>
</dbReference>
<keyword evidence="2" id="KW-1003">Cell membrane</keyword>
<comment type="similarity">
    <text evidence="9">Belongs to the MurJ/MviN family.</text>
</comment>
<comment type="subcellular location">
    <subcellularLocation>
        <location evidence="1">Cell membrane</location>
        <topology evidence="1">Multi-pass membrane protein</topology>
    </subcellularLocation>
</comment>
<name>A0A0K1Q843_9BACT</name>
<evidence type="ECO:0000256" key="5">
    <source>
        <dbReference type="ARBA" id="ARBA00022984"/>
    </source>
</evidence>
<feature type="transmembrane region" description="Helical" evidence="10">
    <location>
        <begin position="409"/>
        <end position="428"/>
    </location>
</feature>
<dbReference type="GO" id="GO:0015648">
    <property type="term" value="F:lipid-linked peptidoglycan transporter activity"/>
    <property type="evidence" value="ECO:0007669"/>
    <property type="project" value="TreeGrafter"/>
</dbReference>
<dbReference type="PANTHER" id="PTHR47019">
    <property type="entry name" value="LIPID II FLIPPASE MURJ"/>
    <property type="match status" value="1"/>
</dbReference>
<keyword evidence="12" id="KW-1185">Reference proteome</keyword>
<dbReference type="AlphaFoldDB" id="A0A0K1Q843"/>
<organism evidence="11 12">
    <name type="scientific">Labilithrix luteola</name>
    <dbReference type="NCBI Taxonomy" id="1391654"/>
    <lineage>
        <taxon>Bacteria</taxon>
        <taxon>Pseudomonadati</taxon>
        <taxon>Myxococcota</taxon>
        <taxon>Polyangia</taxon>
        <taxon>Polyangiales</taxon>
        <taxon>Labilitrichaceae</taxon>
        <taxon>Labilithrix</taxon>
    </lineage>
</organism>
<evidence type="ECO:0000256" key="2">
    <source>
        <dbReference type="ARBA" id="ARBA00022475"/>
    </source>
</evidence>
<dbReference type="STRING" id="1391654.AKJ09_08485"/>
<protein>
    <submittedName>
        <fullName evidence="11">Putative peptidoglycan lipid II flippase MurJ</fullName>
    </submittedName>
</protein>
<dbReference type="InterPro" id="IPR051050">
    <property type="entry name" value="Lipid_II_flippase_MurJ/MviN"/>
</dbReference>
<dbReference type="Proteomes" id="UP000064967">
    <property type="component" value="Chromosome"/>
</dbReference>
<keyword evidence="3 10" id="KW-0812">Transmembrane</keyword>
<evidence type="ECO:0000256" key="1">
    <source>
        <dbReference type="ARBA" id="ARBA00004651"/>
    </source>
</evidence>
<dbReference type="InterPro" id="IPR004268">
    <property type="entry name" value="MurJ"/>
</dbReference>
<evidence type="ECO:0000256" key="3">
    <source>
        <dbReference type="ARBA" id="ARBA00022692"/>
    </source>
</evidence>
<evidence type="ECO:0000256" key="7">
    <source>
        <dbReference type="ARBA" id="ARBA00023136"/>
    </source>
</evidence>
<evidence type="ECO:0000256" key="9">
    <source>
        <dbReference type="ARBA" id="ARBA00061532"/>
    </source>
</evidence>
<evidence type="ECO:0000256" key="10">
    <source>
        <dbReference type="SAM" id="Phobius"/>
    </source>
</evidence>
<feature type="transmembrane region" description="Helical" evidence="10">
    <location>
        <begin position="381"/>
        <end position="403"/>
    </location>
</feature>
<dbReference type="GO" id="GO:0034204">
    <property type="term" value="P:lipid translocation"/>
    <property type="evidence" value="ECO:0007669"/>
    <property type="project" value="TreeGrafter"/>
</dbReference>
<feature type="transmembrane region" description="Helical" evidence="10">
    <location>
        <begin position="92"/>
        <end position="115"/>
    </location>
</feature>
<evidence type="ECO:0000313" key="11">
    <source>
        <dbReference type="EMBL" id="AKV01822.1"/>
    </source>
</evidence>
<proteinExistence type="inferred from homology"/>
<evidence type="ECO:0000313" key="12">
    <source>
        <dbReference type="Proteomes" id="UP000064967"/>
    </source>
</evidence>
<dbReference type="GO" id="GO:0009252">
    <property type="term" value="P:peptidoglycan biosynthetic process"/>
    <property type="evidence" value="ECO:0007669"/>
    <property type="project" value="UniProtKB-KW"/>
</dbReference>
<sequence length="443" mass="47368">MATPKKKSVLRTTLLVLPAQVVFRAGEALLPLLLAYWFGRSGATDVYYFAWAVFAFAGSLVFTAFQDSALVPILAEERIDRREELPRLIGSLLSYTWAIGGAIAVAVGLVAMGWFAYRYQGPDFTLAATMVVPFSIYLVAMATRTFFATLLASQHHFVVQPVSSGVGMALNIGILAFGHDRFGVVLVPVAALVGEIVASAVLAWFTLRIVGLRIELGFVRPPALVRFAKLVVAEVGGSAVTRVNPVVDQLMAGLSLVVGGGTMLRYSGDVASLPTSILQASLLPVLLAHLSDDFAARDLEAVRRKVVRAVASVFGILLAASILLYAIRGPLLRFVFLRGEMDVAGVDRMIQILPYHLVGLAPFGVLLVLARAHVAVKNSTIMLSMGVLNTVCNALFNLVLLRAIGLEGLALSTSCVQAAVAVVFWFRFDARLDALKKGVAAAT</sequence>
<evidence type="ECO:0000256" key="6">
    <source>
        <dbReference type="ARBA" id="ARBA00022989"/>
    </source>
</evidence>
<feature type="transmembrane region" description="Helical" evidence="10">
    <location>
        <begin position="306"/>
        <end position="328"/>
    </location>
</feature>
<dbReference type="EMBL" id="CP012333">
    <property type="protein sequence ID" value="AKV01822.1"/>
    <property type="molecule type" value="Genomic_DNA"/>
</dbReference>
<feature type="transmembrane region" description="Helical" evidence="10">
    <location>
        <begin position="348"/>
        <end position="369"/>
    </location>
</feature>
<evidence type="ECO:0000256" key="8">
    <source>
        <dbReference type="ARBA" id="ARBA00060041"/>
    </source>
</evidence>
<dbReference type="Pfam" id="PF03023">
    <property type="entry name" value="MurJ"/>
    <property type="match status" value="1"/>
</dbReference>
<comment type="function">
    <text evidence="8">Involved in peptidoglycan biosynthesis. Transports lipid-linked peptidoglycan precursors from the inner to the outer leaflet of the cytoplasmic membrane.</text>
</comment>
<reference evidence="11 12" key="1">
    <citation type="submission" date="2015-08" db="EMBL/GenBank/DDBJ databases">
        <authorList>
            <person name="Babu N.S."/>
            <person name="Beckwith C.J."/>
            <person name="Beseler K.G."/>
            <person name="Brison A."/>
            <person name="Carone J.V."/>
            <person name="Caskin T.P."/>
            <person name="Diamond M."/>
            <person name="Durham M.E."/>
            <person name="Foxe J.M."/>
            <person name="Go M."/>
            <person name="Henderson B.A."/>
            <person name="Jones I.B."/>
            <person name="McGettigan J.A."/>
            <person name="Micheletti S.J."/>
            <person name="Nasrallah M.E."/>
            <person name="Ortiz D."/>
            <person name="Piller C.R."/>
            <person name="Privatt S.R."/>
            <person name="Schneider S.L."/>
            <person name="Sharp S."/>
            <person name="Smith T.C."/>
            <person name="Stanton J.D."/>
            <person name="Ullery H.E."/>
            <person name="Wilson R.J."/>
            <person name="Serrano M.G."/>
            <person name="Buck G."/>
            <person name="Lee V."/>
            <person name="Wang Y."/>
            <person name="Carvalho R."/>
            <person name="Voegtly L."/>
            <person name="Shi R."/>
            <person name="Duckworth R."/>
            <person name="Johnson A."/>
            <person name="Loviza R."/>
            <person name="Walstead R."/>
            <person name="Shah Z."/>
            <person name="Kiflezghi M."/>
            <person name="Wade K."/>
            <person name="Ball S.L."/>
            <person name="Bradley K.W."/>
            <person name="Asai D.J."/>
            <person name="Bowman C.A."/>
            <person name="Russell D.A."/>
            <person name="Pope W.H."/>
            <person name="Jacobs-Sera D."/>
            <person name="Hendrix R.W."/>
            <person name="Hatfull G.F."/>
        </authorList>
    </citation>
    <scope>NUCLEOTIDE SEQUENCE [LARGE SCALE GENOMIC DNA]</scope>
    <source>
        <strain evidence="11 12">DSM 27648</strain>
    </source>
</reference>
<feature type="transmembrane region" description="Helical" evidence="10">
    <location>
        <begin position="48"/>
        <end position="71"/>
    </location>
</feature>
<accession>A0A0K1Q843</accession>
<evidence type="ECO:0000256" key="4">
    <source>
        <dbReference type="ARBA" id="ARBA00022960"/>
    </source>
</evidence>
<feature type="transmembrane region" description="Helical" evidence="10">
    <location>
        <begin position="184"/>
        <end position="207"/>
    </location>
</feature>
<keyword evidence="4" id="KW-0133">Cell shape</keyword>
<dbReference type="KEGG" id="llu:AKJ09_08485"/>
<keyword evidence="7 10" id="KW-0472">Membrane</keyword>
<feature type="transmembrane region" description="Helical" evidence="10">
    <location>
        <begin position="127"/>
        <end position="150"/>
    </location>
</feature>
<keyword evidence="6 10" id="KW-1133">Transmembrane helix</keyword>
<keyword evidence="5" id="KW-0573">Peptidoglycan synthesis</keyword>
<dbReference type="GO" id="GO:0008360">
    <property type="term" value="P:regulation of cell shape"/>
    <property type="evidence" value="ECO:0007669"/>
    <property type="project" value="UniProtKB-KW"/>
</dbReference>